<evidence type="ECO:0000313" key="1">
    <source>
        <dbReference type="EMBL" id="ECT7284279.1"/>
    </source>
</evidence>
<dbReference type="GO" id="GO:0016740">
    <property type="term" value="F:transferase activity"/>
    <property type="evidence" value="ECO:0007669"/>
    <property type="project" value="UniProtKB-KW"/>
</dbReference>
<protein>
    <submittedName>
        <fullName evidence="1">Glycosyltransferase</fullName>
    </submittedName>
</protein>
<dbReference type="AlphaFoldDB" id="A0A602MVM7"/>
<dbReference type="EMBL" id="AAKNPZ010000056">
    <property type="protein sequence ID" value="ECT7284279.1"/>
    <property type="molecule type" value="Genomic_DNA"/>
</dbReference>
<name>A0A602MVM7_SALET</name>
<dbReference type="InterPro" id="IPR029044">
    <property type="entry name" value="Nucleotide-diphossugar_trans"/>
</dbReference>
<keyword evidence="1" id="KW-0808">Transferase</keyword>
<gene>
    <name evidence="1" type="ORF">A9W71_25925</name>
</gene>
<proteinExistence type="predicted"/>
<sequence>MKVSIITATYNSQDTLKDTLLSVEQQD</sequence>
<comment type="caution">
    <text evidence="1">The sequence shown here is derived from an EMBL/GenBank/DDBJ whole genome shotgun (WGS) entry which is preliminary data.</text>
</comment>
<accession>A0A602MVM7</accession>
<organism evidence="1">
    <name type="scientific">Salmonella enterica subsp. enterica serovar Gaminara</name>
    <dbReference type="NCBI Taxonomy" id="913070"/>
    <lineage>
        <taxon>Bacteria</taxon>
        <taxon>Pseudomonadati</taxon>
        <taxon>Pseudomonadota</taxon>
        <taxon>Gammaproteobacteria</taxon>
        <taxon>Enterobacterales</taxon>
        <taxon>Enterobacteriaceae</taxon>
        <taxon>Salmonella</taxon>
    </lineage>
</organism>
<reference evidence="1" key="1">
    <citation type="submission" date="2018-07" db="EMBL/GenBank/DDBJ databases">
        <authorList>
            <consortium name="NARMS: The National Antimicrobial Resistance Monitoring System"/>
        </authorList>
    </citation>
    <scope>NUCLEOTIDE SEQUENCE</scope>
    <source>
        <strain evidence="1">CVM N42501</strain>
    </source>
</reference>
<feature type="non-terminal residue" evidence="1">
    <location>
        <position position="27"/>
    </location>
</feature>
<dbReference type="SUPFAM" id="SSF53448">
    <property type="entry name" value="Nucleotide-diphospho-sugar transferases"/>
    <property type="match status" value="1"/>
</dbReference>